<dbReference type="InterPro" id="IPR050108">
    <property type="entry name" value="CDK"/>
</dbReference>
<feature type="binding site" evidence="10">
    <location>
        <position position="41"/>
    </location>
    <ligand>
        <name>ATP</name>
        <dbReference type="ChEBI" id="CHEBI:30616"/>
    </ligand>
</feature>
<dbReference type="SMART" id="SM00220">
    <property type="entry name" value="S_TKc"/>
    <property type="match status" value="1"/>
</dbReference>
<organism evidence="13 15">
    <name type="scientific">Didymodactylos carnosus</name>
    <dbReference type="NCBI Taxonomy" id="1234261"/>
    <lineage>
        <taxon>Eukaryota</taxon>
        <taxon>Metazoa</taxon>
        <taxon>Spiralia</taxon>
        <taxon>Gnathifera</taxon>
        <taxon>Rotifera</taxon>
        <taxon>Eurotatoria</taxon>
        <taxon>Bdelloidea</taxon>
        <taxon>Philodinida</taxon>
        <taxon>Philodinidae</taxon>
        <taxon>Didymodactylos</taxon>
    </lineage>
</organism>
<dbReference type="PANTHER" id="PTHR24056">
    <property type="entry name" value="CELL DIVISION PROTEIN KINASE"/>
    <property type="match status" value="1"/>
</dbReference>
<dbReference type="GO" id="GO:0004693">
    <property type="term" value="F:cyclin-dependent protein serine/threonine kinase activity"/>
    <property type="evidence" value="ECO:0007669"/>
    <property type="project" value="UniProtKB-EC"/>
</dbReference>
<evidence type="ECO:0000256" key="9">
    <source>
        <dbReference type="ARBA" id="ARBA00049280"/>
    </source>
</evidence>
<dbReference type="PROSITE" id="PS00107">
    <property type="entry name" value="PROTEIN_KINASE_ATP"/>
    <property type="match status" value="1"/>
</dbReference>
<evidence type="ECO:0000256" key="5">
    <source>
        <dbReference type="ARBA" id="ARBA00022777"/>
    </source>
</evidence>
<evidence type="ECO:0000256" key="10">
    <source>
        <dbReference type="PROSITE-ProRule" id="PRU10141"/>
    </source>
</evidence>
<comment type="catalytic activity">
    <reaction evidence="7">
        <text>L-threonyl-[protein] + ATP = O-phospho-L-threonyl-[protein] + ADP + H(+)</text>
        <dbReference type="Rhea" id="RHEA:46608"/>
        <dbReference type="Rhea" id="RHEA-COMP:11060"/>
        <dbReference type="Rhea" id="RHEA-COMP:11605"/>
        <dbReference type="ChEBI" id="CHEBI:15378"/>
        <dbReference type="ChEBI" id="CHEBI:30013"/>
        <dbReference type="ChEBI" id="CHEBI:30616"/>
        <dbReference type="ChEBI" id="CHEBI:61977"/>
        <dbReference type="ChEBI" id="CHEBI:456216"/>
        <dbReference type="EC" id="2.7.11.22"/>
    </reaction>
</comment>
<dbReference type="PROSITE" id="PS50011">
    <property type="entry name" value="PROTEIN_KINASE_DOM"/>
    <property type="match status" value="1"/>
</dbReference>
<dbReference type="OrthoDB" id="1732493at2759"/>
<dbReference type="FunFam" id="1.10.510.10:FF:000611">
    <property type="entry name" value="CMGC family protein kinase"/>
    <property type="match status" value="1"/>
</dbReference>
<dbReference type="GO" id="GO:0016592">
    <property type="term" value="C:mediator complex"/>
    <property type="evidence" value="ECO:0007669"/>
    <property type="project" value="TreeGrafter"/>
</dbReference>
<dbReference type="Gene3D" id="3.30.200.20">
    <property type="entry name" value="Phosphorylase Kinase, domain 1"/>
    <property type="match status" value="1"/>
</dbReference>
<keyword evidence="4 10" id="KW-0547">Nucleotide-binding</keyword>
<dbReference type="InterPro" id="IPR011009">
    <property type="entry name" value="Kinase-like_dom_sf"/>
</dbReference>
<dbReference type="Pfam" id="PF00069">
    <property type="entry name" value="Pkinase"/>
    <property type="match status" value="1"/>
</dbReference>
<dbReference type="GO" id="GO:0005524">
    <property type="term" value="F:ATP binding"/>
    <property type="evidence" value="ECO:0007669"/>
    <property type="project" value="UniProtKB-UniRule"/>
</dbReference>
<comment type="caution">
    <text evidence="13">The sequence shown here is derived from an EMBL/GenBank/DDBJ whole genome shotgun (WGS) entry which is preliminary data.</text>
</comment>
<evidence type="ECO:0000313" key="15">
    <source>
        <dbReference type="Proteomes" id="UP000663829"/>
    </source>
</evidence>
<evidence type="ECO:0000256" key="1">
    <source>
        <dbReference type="ARBA" id="ARBA00006485"/>
    </source>
</evidence>
<dbReference type="PROSITE" id="PS00108">
    <property type="entry name" value="PROTEIN_KINASE_ST"/>
    <property type="match status" value="1"/>
</dbReference>
<proteinExistence type="inferred from homology"/>
<reference evidence="13" key="1">
    <citation type="submission" date="2021-02" db="EMBL/GenBank/DDBJ databases">
        <authorList>
            <person name="Nowell W R."/>
        </authorList>
    </citation>
    <scope>NUCLEOTIDE SEQUENCE</scope>
</reference>
<protein>
    <recommendedName>
        <fullName evidence="12">Protein kinase domain-containing protein</fullName>
    </recommendedName>
</protein>
<dbReference type="Gene3D" id="1.10.510.10">
    <property type="entry name" value="Transferase(Phosphotransferase) domain 1"/>
    <property type="match status" value="1"/>
</dbReference>
<comment type="similarity">
    <text evidence="1">Belongs to the protein kinase superfamily. CMGC Ser/Thr protein kinase family. CDC2/CDKX subfamily.</text>
</comment>
<accession>A0A813VTR4</accession>
<evidence type="ECO:0000256" key="8">
    <source>
        <dbReference type="ARBA" id="ARBA00048367"/>
    </source>
</evidence>
<name>A0A813VTR4_9BILA</name>
<evidence type="ECO:0000313" key="14">
    <source>
        <dbReference type="EMBL" id="CAF3635678.1"/>
    </source>
</evidence>
<keyword evidence="5" id="KW-0418">Kinase</keyword>
<dbReference type="Proteomes" id="UP000663829">
    <property type="component" value="Unassembled WGS sequence"/>
</dbReference>
<dbReference type="AlphaFoldDB" id="A0A813VTR4"/>
<evidence type="ECO:0000313" key="13">
    <source>
        <dbReference type="EMBL" id="CAF0848028.1"/>
    </source>
</evidence>
<keyword evidence="15" id="KW-1185">Reference proteome</keyword>
<evidence type="ECO:0000256" key="6">
    <source>
        <dbReference type="ARBA" id="ARBA00022840"/>
    </source>
</evidence>
<evidence type="ECO:0000256" key="11">
    <source>
        <dbReference type="RuleBase" id="RU000304"/>
    </source>
</evidence>
<keyword evidence="2 11" id="KW-0723">Serine/threonine-protein kinase</keyword>
<dbReference type="SUPFAM" id="SSF56112">
    <property type="entry name" value="Protein kinase-like (PK-like)"/>
    <property type="match status" value="1"/>
</dbReference>
<gene>
    <name evidence="13" type="ORF">GPM918_LOCUS5922</name>
    <name evidence="14" type="ORF">SRO942_LOCUS5922</name>
</gene>
<evidence type="ECO:0000256" key="4">
    <source>
        <dbReference type="ARBA" id="ARBA00022741"/>
    </source>
</evidence>
<dbReference type="EMBL" id="CAJNOQ010000883">
    <property type="protein sequence ID" value="CAF0848028.1"/>
    <property type="molecule type" value="Genomic_DNA"/>
</dbReference>
<keyword evidence="6 10" id="KW-0067">ATP-binding</keyword>
<dbReference type="EMBL" id="CAJOBC010000883">
    <property type="protein sequence ID" value="CAF3635678.1"/>
    <property type="molecule type" value="Genomic_DNA"/>
</dbReference>
<comment type="catalytic activity">
    <reaction evidence="8">
        <text>L-seryl-[protein] + ATP = O-phospho-L-seryl-[protein] + ADP + H(+)</text>
        <dbReference type="Rhea" id="RHEA:17989"/>
        <dbReference type="Rhea" id="RHEA-COMP:9863"/>
        <dbReference type="Rhea" id="RHEA-COMP:11604"/>
        <dbReference type="ChEBI" id="CHEBI:15378"/>
        <dbReference type="ChEBI" id="CHEBI:29999"/>
        <dbReference type="ChEBI" id="CHEBI:30616"/>
        <dbReference type="ChEBI" id="CHEBI:83421"/>
        <dbReference type="ChEBI" id="CHEBI:456216"/>
        <dbReference type="EC" id="2.7.11.22"/>
    </reaction>
</comment>
<evidence type="ECO:0000256" key="3">
    <source>
        <dbReference type="ARBA" id="ARBA00022679"/>
    </source>
</evidence>
<dbReference type="PANTHER" id="PTHR24056:SF495">
    <property type="entry name" value="CYCLIN-DEPENDENT KINASE 8-RELATED"/>
    <property type="match status" value="1"/>
</dbReference>
<keyword evidence="3" id="KW-0808">Transferase</keyword>
<dbReference type="InterPro" id="IPR008271">
    <property type="entry name" value="Ser/Thr_kinase_AS"/>
</dbReference>
<feature type="domain" description="Protein kinase" evidence="12">
    <location>
        <begin position="12"/>
        <end position="298"/>
    </location>
</feature>
<dbReference type="InterPro" id="IPR017441">
    <property type="entry name" value="Protein_kinase_ATP_BS"/>
</dbReference>
<evidence type="ECO:0000256" key="2">
    <source>
        <dbReference type="ARBA" id="ARBA00022527"/>
    </source>
</evidence>
<dbReference type="FunFam" id="3.30.200.20:FF:000124">
    <property type="entry name" value="Cyclin-dependent kinase 4"/>
    <property type="match status" value="1"/>
</dbReference>
<evidence type="ECO:0000259" key="12">
    <source>
        <dbReference type="PROSITE" id="PS50011"/>
    </source>
</evidence>
<sequence>MQNTFADKTSKYAILEILGEGAFGCVHKARHRETNEYVAMKKVHMKKTREGIPTAILREAAFLTKMNKSAHQNLIKLKEIIIDSSQDDNQIVVFIFEYIEYDLDRYLKSHRPLNINIIRSLTEQLLTGVSVLHNNSIFHRDIKPQNILITSNGILKIADFGLAREYNYTKLLTSVVVTMWYRAPEVLLQASYNMAVDIWSVGCIFAEMAFGKALFPGKTEIDQLKKIICLFGLPDKSDWPDKAKITRESFTNCNKTSTTLERLIRFTDKCASDLLQSLLEFNAKNRCSAKKALQHDFFRKSDHTMCTVSFDDQSLSTAVDDIFDYKQTYLDTISPCDTNSDYEIQSVRSEFTDSFDVFHSPPMLLYDDSSPIDVFAWYCPTSP</sequence>
<dbReference type="InterPro" id="IPR000719">
    <property type="entry name" value="Prot_kinase_dom"/>
</dbReference>
<evidence type="ECO:0000256" key="7">
    <source>
        <dbReference type="ARBA" id="ARBA00047811"/>
    </source>
</evidence>
<comment type="catalytic activity">
    <reaction evidence="9">
        <text>[DNA-directed RNA polymerase] + ATP = phospho-[DNA-directed RNA polymerase] + ADP + H(+)</text>
        <dbReference type="Rhea" id="RHEA:10216"/>
        <dbReference type="Rhea" id="RHEA-COMP:11321"/>
        <dbReference type="Rhea" id="RHEA-COMP:11322"/>
        <dbReference type="ChEBI" id="CHEBI:15378"/>
        <dbReference type="ChEBI" id="CHEBI:30616"/>
        <dbReference type="ChEBI" id="CHEBI:43176"/>
        <dbReference type="ChEBI" id="CHEBI:68546"/>
        <dbReference type="ChEBI" id="CHEBI:456216"/>
        <dbReference type="EC" id="2.7.11.23"/>
    </reaction>
</comment>
<dbReference type="Proteomes" id="UP000681722">
    <property type="component" value="Unassembled WGS sequence"/>
</dbReference>
<dbReference type="GO" id="GO:0008353">
    <property type="term" value="F:RNA polymerase II CTD heptapeptide repeat kinase activity"/>
    <property type="evidence" value="ECO:0007669"/>
    <property type="project" value="UniProtKB-EC"/>
</dbReference>